<name>A0A1H9WC64_9BACI</name>
<evidence type="ECO:0000256" key="6">
    <source>
        <dbReference type="ARBA" id="ARBA00023014"/>
    </source>
</evidence>
<evidence type="ECO:0000256" key="2">
    <source>
        <dbReference type="ARBA" id="ARBA00022723"/>
    </source>
</evidence>
<evidence type="ECO:0000259" key="10">
    <source>
        <dbReference type="SMART" id="SM00986"/>
    </source>
</evidence>
<comment type="similarity">
    <text evidence="8">Belongs to the uracil-DNA glycosylase (UDG) superfamily. Type 5 (UDGb) family.</text>
</comment>
<proteinExistence type="inferred from homology"/>
<accession>A0A1H9WC64</accession>
<reference evidence="12" key="1">
    <citation type="submission" date="2016-10" db="EMBL/GenBank/DDBJ databases">
        <authorList>
            <person name="Varghese N."/>
            <person name="Submissions S."/>
        </authorList>
    </citation>
    <scope>NUCLEOTIDE SEQUENCE [LARGE SCALE GENOMIC DNA]</scope>
    <source>
        <strain evidence="12">S9</strain>
    </source>
</reference>
<dbReference type="PANTHER" id="PTHR33693:SF3">
    <property type="entry name" value="TYPE-5 URACIL-DNA GLYCOSYLASE"/>
    <property type="match status" value="1"/>
</dbReference>
<dbReference type="SMART" id="SM00986">
    <property type="entry name" value="UDG"/>
    <property type="match status" value="1"/>
</dbReference>
<dbReference type="GO" id="GO:0046872">
    <property type="term" value="F:metal ion binding"/>
    <property type="evidence" value="ECO:0007669"/>
    <property type="project" value="UniProtKB-KW"/>
</dbReference>
<dbReference type="EMBL" id="FOGT01000016">
    <property type="protein sequence ID" value="SES31542.1"/>
    <property type="molecule type" value="Genomic_DNA"/>
</dbReference>
<evidence type="ECO:0000313" key="12">
    <source>
        <dbReference type="Proteomes" id="UP000198571"/>
    </source>
</evidence>
<sequence length="222" mass="24665">MGLETLNDTILKCNKCPRLREWCLQQEGSKKKFENETYWKLPLPGFGDPEAKVLITGLAPAAHGGNRTGRVFTGDTSGEYLFSALYRHGFSSRKDSLYRNDGLSLTDVYITNVVKCAPPKNRPDASEFHTCSPFLIEEMRQLKQVKVILALGGQAFDKTRRVLRDMGANVGGAAFGHAVIYDLGPGFPVLAGSYHPSLYNINTRRVTPAMLDDVFESIKTYL</sequence>
<dbReference type="InterPro" id="IPR036895">
    <property type="entry name" value="Uracil-DNA_glycosylase-like_sf"/>
</dbReference>
<evidence type="ECO:0000256" key="8">
    <source>
        <dbReference type="ARBA" id="ARBA00023779"/>
    </source>
</evidence>
<keyword evidence="1" id="KW-0004">4Fe-4S</keyword>
<dbReference type="CDD" id="cd10031">
    <property type="entry name" value="UDG-F5_TTUDGB_like"/>
    <property type="match status" value="1"/>
</dbReference>
<keyword evidence="2" id="KW-0479">Metal-binding</keyword>
<feature type="domain" description="Uracil-DNA glycosylase-like" evidence="10">
    <location>
        <begin position="44"/>
        <end position="215"/>
    </location>
</feature>
<dbReference type="PANTHER" id="PTHR33693">
    <property type="entry name" value="TYPE-5 URACIL-DNA GLYCOSYLASE"/>
    <property type="match status" value="1"/>
</dbReference>
<dbReference type="InterPro" id="IPR044147">
    <property type="entry name" value="UdgB-like"/>
</dbReference>
<dbReference type="SMART" id="SM00987">
    <property type="entry name" value="UreE_C"/>
    <property type="match status" value="1"/>
</dbReference>
<evidence type="ECO:0000256" key="9">
    <source>
        <dbReference type="ARBA" id="ARBA00023887"/>
    </source>
</evidence>
<evidence type="ECO:0000256" key="4">
    <source>
        <dbReference type="ARBA" id="ARBA00022801"/>
    </source>
</evidence>
<dbReference type="GO" id="GO:0051539">
    <property type="term" value="F:4 iron, 4 sulfur cluster binding"/>
    <property type="evidence" value="ECO:0007669"/>
    <property type="project" value="UniProtKB-KW"/>
</dbReference>
<dbReference type="Pfam" id="PF03167">
    <property type="entry name" value="UDG"/>
    <property type="match status" value="1"/>
</dbReference>
<keyword evidence="12" id="KW-1185">Reference proteome</keyword>
<keyword evidence="4" id="KW-0378">Hydrolase</keyword>
<dbReference type="SUPFAM" id="SSF52141">
    <property type="entry name" value="Uracil-DNA glycosylase-like"/>
    <property type="match status" value="1"/>
</dbReference>
<gene>
    <name evidence="11" type="ORF">SAMN05518684_11616</name>
</gene>
<keyword evidence="3" id="KW-0227">DNA damage</keyword>
<organism evidence="11 12">
    <name type="scientific">Salipaludibacillus aurantiacus</name>
    <dbReference type="NCBI Taxonomy" id="1601833"/>
    <lineage>
        <taxon>Bacteria</taxon>
        <taxon>Bacillati</taxon>
        <taxon>Bacillota</taxon>
        <taxon>Bacilli</taxon>
        <taxon>Bacillales</taxon>
        <taxon>Bacillaceae</taxon>
    </lineage>
</organism>
<dbReference type="InterPro" id="IPR051536">
    <property type="entry name" value="UDG_Type-4/5"/>
</dbReference>
<dbReference type="Gene3D" id="3.40.470.10">
    <property type="entry name" value="Uracil-DNA glycosylase-like domain"/>
    <property type="match status" value="1"/>
</dbReference>
<protein>
    <recommendedName>
        <fullName evidence="9">Type-5 uracil-DNA glycosylase</fullName>
    </recommendedName>
</protein>
<dbReference type="Proteomes" id="UP000198571">
    <property type="component" value="Unassembled WGS sequence"/>
</dbReference>
<keyword evidence="7" id="KW-0234">DNA repair</keyword>
<dbReference type="RefSeq" id="WP_218141998.1">
    <property type="nucleotide sequence ID" value="NZ_FOGT01000016.1"/>
</dbReference>
<dbReference type="STRING" id="1601833.SAMN05518684_11616"/>
<evidence type="ECO:0000256" key="7">
    <source>
        <dbReference type="ARBA" id="ARBA00023204"/>
    </source>
</evidence>
<evidence type="ECO:0000256" key="1">
    <source>
        <dbReference type="ARBA" id="ARBA00022485"/>
    </source>
</evidence>
<evidence type="ECO:0000313" key="11">
    <source>
        <dbReference type="EMBL" id="SES31542.1"/>
    </source>
</evidence>
<dbReference type="GO" id="GO:0033958">
    <property type="term" value="F:DNA-deoxyinosine glycosylase activity"/>
    <property type="evidence" value="ECO:0007669"/>
    <property type="project" value="InterPro"/>
</dbReference>
<evidence type="ECO:0000256" key="5">
    <source>
        <dbReference type="ARBA" id="ARBA00023004"/>
    </source>
</evidence>
<evidence type="ECO:0000256" key="3">
    <source>
        <dbReference type="ARBA" id="ARBA00022763"/>
    </source>
</evidence>
<dbReference type="InterPro" id="IPR005122">
    <property type="entry name" value="Uracil-DNA_glycosylase-like"/>
</dbReference>
<dbReference type="GO" id="GO:0006284">
    <property type="term" value="P:base-excision repair"/>
    <property type="evidence" value="ECO:0007669"/>
    <property type="project" value="InterPro"/>
</dbReference>
<dbReference type="GO" id="GO:0004844">
    <property type="term" value="F:uracil DNA N-glycosylase activity"/>
    <property type="evidence" value="ECO:0007669"/>
    <property type="project" value="InterPro"/>
</dbReference>
<keyword evidence="6" id="KW-0411">Iron-sulfur</keyword>
<dbReference type="AlphaFoldDB" id="A0A1H9WC64"/>
<keyword evidence="5" id="KW-0408">Iron</keyword>